<name>E2B424_HARSA</name>
<dbReference type="InParanoid" id="E2B424"/>
<feature type="region of interest" description="Disordered" evidence="1">
    <location>
        <begin position="149"/>
        <end position="169"/>
    </location>
</feature>
<proteinExistence type="predicted"/>
<dbReference type="AlphaFoldDB" id="E2B424"/>
<evidence type="ECO:0000313" key="2">
    <source>
        <dbReference type="EMBL" id="EFN89538.1"/>
    </source>
</evidence>
<keyword evidence="3" id="KW-1185">Reference proteome</keyword>
<sequence length="229" mass="26228">MTIGLLSAGPGTVSTLAGCSTEIEISSMHRKFCIILVRLGSHGLLNYYTVHCIRLSHNFLSNKSGSNSESINFATSPTHLVRELRDAEERPFVHSEVPYRTAREEQTVRDGICLSFRGWEKQSGETLIQDACIYLDVYLWVAWEKEQEQQQEEEEEEEEEEKGDGKSDTGVSLYIKGSWRQGMTWFKPLSCLVHELFKQKFVAHALLDVSNDADYAYLEFDKTYRVKTE</sequence>
<dbReference type="Proteomes" id="UP000008237">
    <property type="component" value="Unassembled WGS sequence"/>
</dbReference>
<accession>E2B424</accession>
<evidence type="ECO:0000256" key="1">
    <source>
        <dbReference type="SAM" id="MobiDB-lite"/>
    </source>
</evidence>
<gene>
    <name evidence="2" type="ORF">EAI_00716</name>
</gene>
<reference evidence="2 3" key="1">
    <citation type="journal article" date="2010" name="Science">
        <title>Genomic comparison of the ants Camponotus floridanus and Harpegnathos saltator.</title>
        <authorList>
            <person name="Bonasio R."/>
            <person name="Zhang G."/>
            <person name="Ye C."/>
            <person name="Mutti N.S."/>
            <person name="Fang X."/>
            <person name="Qin N."/>
            <person name="Donahue G."/>
            <person name="Yang P."/>
            <person name="Li Q."/>
            <person name="Li C."/>
            <person name="Zhang P."/>
            <person name="Huang Z."/>
            <person name="Berger S.L."/>
            <person name="Reinberg D."/>
            <person name="Wang J."/>
            <person name="Liebig J."/>
        </authorList>
    </citation>
    <scope>NUCLEOTIDE SEQUENCE [LARGE SCALE GENOMIC DNA]</scope>
    <source>
        <strain evidence="2 3">R22 G/1</strain>
    </source>
</reference>
<dbReference type="EMBL" id="GL445463">
    <property type="protein sequence ID" value="EFN89538.1"/>
    <property type="molecule type" value="Genomic_DNA"/>
</dbReference>
<organism evidence="3">
    <name type="scientific">Harpegnathos saltator</name>
    <name type="common">Jerdon's jumping ant</name>
    <dbReference type="NCBI Taxonomy" id="610380"/>
    <lineage>
        <taxon>Eukaryota</taxon>
        <taxon>Metazoa</taxon>
        <taxon>Ecdysozoa</taxon>
        <taxon>Arthropoda</taxon>
        <taxon>Hexapoda</taxon>
        <taxon>Insecta</taxon>
        <taxon>Pterygota</taxon>
        <taxon>Neoptera</taxon>
        <taxon>Endopterygota</taxon>
        <taxon>Hymenoptera</taxon>
        <taxon>Apocrita</taxon>
        <taxon>Aculeata</taxon>
        <taxon>Formicoidea</taxon>
        <taxon>Formicidae</taxon>
        <taxon>Ponerinae</taxon>
        <taxon>Ponerini</taxon>
        <taxon>Harpegnathos</taxon>
    </lineage>
</organism>
<evidence type="ECO:0000313" key="3">
    <source>
        <dbReference type="Proteomes" id="UP000008237"/>
    </source>
</evidence>
<feature type="compositionally biased region" description="Acidic residues" evidence="1">
    <location>
        <begin position="149"/>
        <end position="162"/>
    </location>
</feature>
<protein>
    <submittedName>
        <fullName evidence="2">Uncharacterized protein</fullName>
    </submittedName>
</protein>